<reference evidence="5" key="1">
    <citation type="journal article" date="2023" name="Mol. Biol. Evol.">
        <title>Third-Generation Sequencing Reveals the Adaptive Role of the Epigenome in Three Deep-Sea Polychaetes.</title>
        <authorList>
            <person name="Perez M."/>
            <person name="Aroh O."/>
            <person name="Sun Y."/>
            <person name="Lan Y."/>
            <person name="Juniper S.K."/>
            <person name="Young C.R."/>
            <person name="Angers B."/>
            <person name="Qian P.Y."/>
        </authorList>
    </citation>
    <scope>NUCLEOTIDE SEQUENCE</scope>
    <source>
        <strain evidence="5">R07B-5</strain>
    </source>
</reference>
<proteinExistence type="inferred from homology"/>
<protein>
    <recommendedName>
        <fullName evidence="4">Carboxylesterase type B domain-containing protein</fullName>
    </recommendedName>
</protein>
<keyword evidence="2" id="KW-0472">Membrane</keyword>
<dbReference type="SUPFAM" id="SSF53474">
    <property type="entry name" value="alpha/beta-Hydrolases"/>
    <property type="match status" value="1"/>
</dbReference>
<dbReference type="InterPro" id="IPR002018">
    <property type="entry name" value="CarbesteraseB"/>
</dbReference>
<dbReference type="InterPro" id="IPR051093">
    <property type="entry name" value="Neuroligin/BSAL"/>
</dbReference>
<dbReference type="EMBL" id="JAODUO010000477">
    <property type="protein sequence ID" value="KAK2179689.1"/>
    <property type="molecule type" value="Genomic_DNA"/>
</dbReference>
<dbReference type="Proteomes" id="UP001209878">
    <property type="component" value="Unassembled WGS sequence"/>
</dbReference>
<dbReference type="AlphaFoldDB" id="A0AAD9KXW5"/>
<sequence>MSTSTSRITSVSVVLVLLICCHLVAAQQRWRPLWELFNNAVVVRTYYGDVRGFSVPWDIEDTVWNRELFEYPPWFMRRINCFLGIPYALPPIGYLRFQRPHKPRWSGTYEANYFRPACPQRIDSLRGDIPEYPKANISEDCLYMNIYAPNVTTHSKETLYPVMVWIHGGNYTFGSAQQIPGQVLATREVVVVTFNYRLGALGFLSTENEYATGNWGLWDQHLALEFVKENIKAFGGDPNRITLCGEGAGAASVGMHLVSPMSRGKGFYHQAIMMSGSDLSSIAYIRPTWRPREYAIRLAKLLDCPTHHSYDLVTCLRDDIKHPWHEFVDTQELVYPHDGILGVVWAPVQDSSYHALSPFLPDTPYELRRSHEFEKVPIIIGLNTEDGAQKANDTVRGLEGGMLGETFKSYVQRLVEDWLVQEDYRSRAYEAIEFQYTYWPDPENSSARTQEFINLLTDLQVGVGMDQVVKLQSLYEPTYVYQFNYKSWNDWLPRWLGVSYSAALPYVFGFPYLNETVVNETELIPRQWYDYEDRNISDWMMYLFTNFAKYGEPTPNNTWNVTWGPFNEHNLSYLIVDWYPHLACATDSPITPTATPTPSGYEYVIATGSMSATVIVLFIILFILIYILVVHPRRFGRKDSYYDDVPVSFNQSQSTIYLSKSSSSIQQHSVV</sequence>
<gene>
    <name evidence="5" type="ORF">NP493_477g02011</name>
</gene>
<evidence type="ECO:0000313" key="6">
    <source>
        <dbReference type="Proteomes" id="UP001209878"/>
    </source>
</evidence>
<evidence type="ECO:0000313" key="5">
    <source>
        <dbReference type="EMBL" id="KAK2179689.1"/>
    </source>
</evidence>
<dbReference type="Pfam" id="PF00135">
    <property type="entry name" value="COesterase"/>
    <property type="match status" value="1"/>
</dbReference>
<evidence type="ECO:0000256" key="3">
    <source>
        <dbReference type="SAM" id="SignalP"/>
    </source>
</evidence>
<comment type="caution">
    <text evidence="5">The sequence shown here is derived from an EMBL/GenBank/DDBJ whole genome shotgun (WGS) entry which is preliminary data.</text>
</comment>
<keyword evidence="2" id="KW-0812">Transmembrane</keyword>
<feature type="domain" description="Carboxylesterase type B" evidence="4">
    <location>
        <begin position="78"/>
        <end position="576"/>
    </location>
</feature>
<organism evidence="5 6">
    <name type="scientific">Ridgeia piscesae</name>
    <name type="common">Tubeworm</name>
    <dbReference type="NCBI Taxonomy" id="27915"/>
    <lineage>
        <taxon>Eukaryota</taxon>
        <taxon>Metazoa</taxon>
        <taxon>Spiralia</taxon>
        <taxon>Lophotrochozoa</taxon>
        <taxon>Annelida</taxon>
        <taxon>Polychaeta</taxon>
        <taxon>Sedentaria</taxon>
        <taxon>Canalipalpata</taxon>
        <taxon>Sabellida</taxon>
        <taxon>Siboglinidae</taxon>
        <taxon>Ridgeia</taxon>
    </lineage>
</organism>
<feature type="signal peptide" evidence="3">
    <location>
        <begin position="1"/>
        <end position="26"/>
    </location>
</feature>
<dbReference type="Gene3D" id="3.40.50.1820">
    <property type="entry name" value="alpha/beta hydrolase"/>
    <property type="match status" value="1"/>
</dbReference>
<dbReference type="InterPro" id="IPR029058">
    <property type="entry name" value="AB_hydrolase_fold"/>
</dbReference>
<feature type="transmembrane region" description="Helical" evidence="2">
    <location>
        <begin position="603"/>
        <end position="629"/>
    </location>
</feature>
<dbReference type="PANTHER" id="PTHR43903">
    <property type="entry name" value="NEUROLIGIN"/>
    <property type="match status" value="1"/>
</dbReference>
<keyword evidence="6" id="KW-1185">Reference proteome</keyword>
<keyword evidence="3" id="KW-0732">Signal</keyword>
<name>A0AAD9KXW5_RIDPI</name>
<feature type="chain" id="PRO_5041993792" description="Carboxylesterase type B domain-containing protein" evidence="3">
    <location>
        <begin position="27"/>
        <end position="671"/>
    </location>
</feature>
<keyword evidence="2" id="KW-1133">Transmembrane helix</keyword>
<accession>A0AAD9KXW5</accession>
<evidence type="ECO:0000256" key="2">
    <source>
        <dbReference type="SAM" id="Phobius"/>
    </source>
</evidence>
<comment type="similarity">
    <text evidence="1">Belongs to the type-B carboxylesterase/lipase family.</text>
</comment>
<evidence type="ECO:0000256" key="1">
    <source>
        <dbReference type="ARBA" id="ARBA00005964"/>
    </source>
</evidence>
<evidence type="ECO:0000259" key="4">
    <source>
        <dbReference type="Pfam" id="PF00135"/>
    </source>
</evidence>